<proteinExistence type="predicted"/>
<dbReference type="Proteomes" id="UP000748531">
    <property type="component" value="Unassembled WGS sequence"/>
</dbReference>
<evidence type="ECO:0000313" key="9">
    <source>
        <dbReference type="Proteomes" id="UP000748531"/>
    </source>
</evidence>
<dbReference type="GO" id="GO:0016020">
    <property type="term" value="C:membrane"/>
    <property type="evidence" value="ECO:0007669"/>
    <property type="project" value="UniProtKB-SubCell"/>
</dbReference>
<feature type="transmembrane region" description="Helical" evidence="7">
    <location>
        <begin position="416"/>
        <end position="435"/>
    </location>
</feature>
<feature type="binding site" evidence="6">
    <location>
        <position position="35"/>
    </location>
    <ligand>
        <name>Na(+)</name>
        <dbReference type="ChEBI" id="CHEBI:29101"/>
        <label>1</label>
    </ligand>
</feature>
<evidence type="ECO:0000256" key="6">
    <source>
        <dbReference type="PIRSR" id="PIRSR600175-1"/>
    </source>
</evidence>
<comment type="subcellular location">
    <subcellularLocation>
        <location evidence="1">Membrane</location>
        <topology evidence="1">Multi-pass membrane protein</topology>
    </subcellularLocation>
</comment>
<feature type="binding site" evidence="6">
    <location>
        <position position="348"/>
    </location>
    <ligand>
        <name>Na(+)</name>
        <dbReference type="ChEBI" id="CHEBI:29101"/>
        <label>1</label>
    </ligand>
</feature>
<accession>A0A8J4WRZ2</accession>
<dbReference type="InterPro" id="IPR000175">
    <property type="entry name" value="Na/ntran_symport"/>
</dbReference>
<dbReference type="PRINTS" id="PR00176">
    <property type="entry name" value="NANEUSMPORT"/>
</dbReference>
<feature type="binding site" evidence="6">
    <location>
        <position position="269"/>
    </location>
    <ligand>
        <name>Na(+)</name>
        <dbReference type="ChEBI" id="CHEBI:29101"/>
        <label>1</label>
    </ligand>
</feature>
<dbReference type="PROSITE" id="PS50267">
    <property type="entry name" value="NA_NEUROTRAN_SYMP_3"/>
    <property type="match status" value="1"/>
</dbReference>
<feature type="transmembrane region" description="Helical" evidence="7">
    <location>
        <begin position="263"/>
        <end position="289"/>
    </location>
</feature>
<feature type="transmembrane region" description="Helical" evidence="7">
    <location>
        <begin position="221"/>
        <end position="251"/>
    </location>
</feature>
<feature type="binding site" evidence="6">
    <location>
        <position position="28"/>
    </location>
    <ligand>
        <name>Na(+)</name>
        <dbReference type="ChEBI" id="CHEBI:29101"/>
        <label>1</label>
    </ligand>
</feature>
<evidence type="ECO:0000256" key="5">
    <source>
        <dbReference type="ARBA" id="ARBA00023136"/>
    </source>
</evidence>
<protein>
    <submittedName>
        <fullName evidence="8">Sodium-and chloride-dependent GABA transporter ine</fullName>
    </submittedName>
</protein>
<feature type="transmembrane region" description="Helical" evidence="7">
    <location>
        <begin position="335"/>
        <end position="360"/>
    </location>
</feature>
<feature type="transmembrane region" description="Helical" evidence="7">
    <location>
        <begin position="309"/>
        <end position="328"/>
    </location>
</feature>
<dbReference type="GO" id="GO:0046872">
    <property type="term" value="F:metal ion binding"/>
    <property type="evidence" value="ECO:0007669"/>
    <property type="project" value="UniProtKB-KW"/>
</dbReference>
<keyword evidence="6" id="KW-0479">Metal-binding</keyword>
<comment type="caution">
    <text evidence="8">The sequence shown here is derived from an EMBL/GenBank/DDBJ whole genome shotgun (WGS) entry which is preliminary data.</text>
</comment>
<keyword evidence="2" id="KW-0813">Transport</keyword>
<feature type="transmembrane region" description="Helical" evidence="7">
    <location>
        <begin position="153"/>
        <end position="172"/>
    </location>
</feature>
<keyword evidence="3 7" id="KW-0812">Transmembrane</keyword>
<name>A0A8J4WRZ2_9TREM</name>
<evidence type="ECO:0000256" key="2">
    <source>
        <dbReference type="ARBA" id="ARBA00022448"/>
    </source>
</evidence>
<feature type="transmembrane region" description="Helical" evidence="7">
    <location>
        <begin position="456"/>
        <end position="479"/>
    </location>
</feature>
<dbReference type="PANTHER" id="PTHR42948">
    <property type="entry name" value="TRANSPORTER"/>
    <property type="match status" value="1"/>
</dbReference>
<dbReference type="InterPro" id="IPR037272">
    <property type="entry name" value="SNS_sf"/>
</dbReference>
<dbReference type="Pfam" id="PF00209">
    <property type="entry name" value="SNF"/>
    <property type="match status" value="2"/>
</dbReference>
<dbReference type="OrthoDB" id="6581954at2759"/>
<feature type="transmembrane region" description="Helical" evidence="7">
    <location>
        <begin position="97"/>
        <end position="127"/>
    </location>
</feature>
<dbReference type="SUPFAM" id="SSF161070">
    <property type="entry name" value="SNF-like"/>
    <property type="match status" value="1"/>
</dbReference>
<keyword evidence="5 7" id="KW-0472">Membrane</keyword>
<keyword evidence="6" id="KW-0915">Sodium</keyword>
<evidence type="ECO:0000256" key="1">
    <source>
        <dbReference type="ARBA" id="ARBA00004141"/>
    </source>
</evidence>
<evidence type="ECO:0000256" key="7">
    <source>
        <dbReference type="SAM" id="Phobius"/>
    </source>
</evidence>
<sequence length="570" mass="63839">MSGIEIRVADQDRSMFKSALGTALSCLGSAVGTGNIWRFPRILASQSYSKGSLTFYVAWMLLLFFWSIPLILVEYAVGRFTQNSPLPAFCKFMGKYFVWVGGWLTAAVFLISAYYPVIIGWCLYYLFISCTVSELPGSEEAGMALFNGFARDSYWPVFCQILAVALTGAFSFGGIHLVEKANMILVPLLLLILVFTFGWSMTREYAEVGIQFLFTPTWSSFAQPALWIAAAGQNAFDTGAGMSVLLVYATYMDRSVGIVRYSVLIPVINNIVSLYASFTIFSTVFSTLIQTDGTITRSAILNIMQDSGPGSTGLTFTWIPVLFSRVGILGRVLSVLFFLCLTFAGISSLLATLQACVLVLKEIGVVHLIIHMTTDCIRLTPVQSMCVGLQQRSVVISRLFPILEKYGYKATEDNTWGYALIISGALLAVLVITYNPMRFRRVIINEYGTDDWPAPLFWIPIITVIVPALCIFLITWWIYDYIKTHEVWYALSLDSVTCTLLEWLILLVLLLAANFFVIWYKGELYPQTRKLGSDPYDPSTYEEWDAVNMDDMRLGSYDEMDTTVTVARKF</sequence>
<evidence type="ECO:0000256" key="4">
    <source>
        <dbReference type="ARBA" id="ARBA00022989"/>
    </source>
</evidence>
<dbReference type="EMBL" id="LUCH01002085">
    <property type="protein sequence ID" value="KAF5402010.1"/>
    <property type="molecule type" value="Genomic_DNA"/>
</dbReference>
<feature type="transmembrane region" description="Helical" evidence="7">
    <location>
        <begin position="184"/>
        <end position="201"/>
    </location>
</feature>
<evidence type="ECO:0000256" key="3">
    <source>
        <dbReference type="ARBA" id="ARBA00022692"/>
    </source>
</evidence>
<organism evidence="8 9">
    <name type="scientific">Paragonimus heterotremus</name>
    <dbReference type="NCBI Taxonomy" id="100268"/>
    <lineage>
        <taxon>Eukaryota</taxon>
        <taxon>Metazoa</taxon>
        <taxon>Spiralia</taxon>
        <taxon>Lophotrochozoa</taxon>
        <taxon>Platyhelminthes</taxon>
        <taxon>Trematoda</taxon>
        <taxon>Digenea</taxon>
        <taxon>Plagiorchiida</taxon>
        <taxon>Troglotremata</taxon>
        <taxon>Troglotrematidae</taxon>
        <taxon>Paragonimus</taxon>
    </lineage>
</organism>
<reference evidence="8" key="1">
    <citation type="submission" date="2019-05" db="EMBL/GenBank/DDBJ databases">
        <title>Annotation for the trematode Paragonimus heterotremus.</title>
        <authorList>
            <person name="Choi Y.-J."/>
        </authorList>
    </citation>
    <scope>NUCLEOTIDE SEQUENCE</scope>
    <source>
        <strain evidence="8">LC</strain>
    </source>
</reference>
<keyword evidence="4 7" id="KW-1133">Transmembrane helix</keyword>
<feature type="binding site" evidence="6">
    <location>
        <position position="30"/>
    </location>
    <ligand>
        <name>Na(+)</name>
        <dbReference type="ChEBI" id="CHEBI:29101"/>
        <label>1</label>
    </ligand>
</feature>
<dbReference type="PANTHER" id="PTHR42948:SF1">
    <property type="entry name" value="TRANSPORTER"/>
    <property type="match status" value="1"/>
</dbReference>
<feature type="transmembrane region" description="Helical" evidence="7">
    <location>
        <begin position="56"/>
        <end position="77"/>
    </location>
</feature>
<evidence type="ECO:0000313" key="8">
    <source>
        <dbReference type="EMBL" id="KAF5402010.1"/>
    </source>
</evidence>
<keyword evidence="9" id="KW-1185">Reference proteome</keyword>
<feature type="transmembrane region" description="Helical" evidence="7">
    <location>
        <begin position="499"/>
        <end position="520"/>
    </location>
</feature>
<gene>
    <name evidence="8" type="ORF">PHET_04830</name>
</gene>
<dbReference type="AlphaFoldDB" id="A0A8J4WRZ2"/>
<feature type="binding site" evidence="6">
    <location>
        <position position="31"/>
    </location>
    <ligand>
        <name>Na(+)</name>
        <dbReference type="ChEBI" id="CHEBI:29101"/>
        <label>1</label>
    </ligand>
</feature>